<evidence type="ECO:0000313" key="1">
    <source>
        <dbReference type="EMBL" id="GAI70294.1"/>
    </source>
</evidence>
<feature type="non-terminal residue" evidence="1">
    <location>
        <position position="327"/>
    </location>
</feature>
<protein>
    <submittedName>
        <fullName evidence="1">Uncharacterized protein</fullName>
    </submittedName>
</protein>
<reference evidence="1" key="1">
    <citation type="journal article" date="2014" name="Front. Microbiol.">
        <title>High frequency of phylogenetically diverse reductive dehalogenase-homologous genes in deep subseafloor sedimentary metagenomes.</title>
        <authorList>
            <person name="Kawai M."/>
            <person name="Futagami T."/>
            <person name="Toyoda A."/>
            <person name="Takaki Y."/>
            <person name="Nishi S."/>
            <person name="Hori S."/>
            <person name="Arai W."/>
            <person name="Tsubouchi T."/>
            <person name="Morono Y."/>
            <person name="Uchiyama I."/>
            <person name="Ito T."/>
            <person name="Fujiyama A."/>
            <person name="Inagaki F."/>
            <person name="Takami H."/>
        </authorList>
    </citation>
    <scope>NUCLEOTIDE SEQUENCE</scope>
    <source>
        <strain evidence="1">Expedition CK06-06</strain>
    </source>
</reference>
<sequence length="327" mass="36698">AIREQLYTTLNETYDYLLGKREEPDLKTTLGNTFFNSDFVSSMLDNLNLPLLLEESFPAQTDQEDFSEDFVEAIVNTVTELESDIKQKIAAASDPVFDYLLGETESIDLASTLRNTVLTSDITLSLIDKIAIFFLASESLGGELTEQIPEELDFLADQIDDLMPELTAKIKQQISANVDQLLDYLLGQRQTINIVISLQGIAETLEDSLREHLMEMSPDVLKPRLQEILTEQITQLIPAEAAHLSEVAITDEWVDQQTNIALNPVLSYMLGESSSLNVTISLDPVLANLEEPLKQEFIESPPPELAGLSPSEIEQYFDDYYQELIQD</sequence>
<proteinExistence type="predicted"/>
<dbReference type="EMBL" id="BARW01003714">
    <property type="protein sequence ID" value="GAI70294.1"/>
    <property type="molecule type" value="Genomic_DNA"/>
</dbReference>
<accession>X1SR45</accession>
<organism evidence="1">
    <name type="scientific">marine sediment metagenome</name>
    <dbReference type="NCBI Taxonomy" id="412755"/>
    <lineage>
        <taxon>unclassified sequences</taxon>
        <taxon>metagenomes</taxon>
        <taxon>ecological metagenomes</taxon>
    </lineage>
</organism>
<dbReference type="AlphaFoldDB" id="X1SR45"/>
<feature type="non-terminal residue" evidence="1">
    <location>
        <position position="1"/>
    </location>
</feature>
<comment type="caution">
    <text evidence="1">The sequence shown here is derived from an EMBL/GenBank/DDBJ whole genome shotgun (WGS) entry which is preliminary data.</text>
</comment>
<name>X1SR45_9ZZZZ</name>
<gene>
    <name evidence="1" type="ORF">S12H4_09245</name>
</gene>